<accession>A0ACC2VZN6</accession>
<sequence length="384" mass="40467">MLWHTILVSLTAVTLAQAASATTSATSSACNPLSSSCSADTALATDISVDFTSSLDYFNEESTESGISYGDDGLTMTLAKRFDNPAIKSTFYIMFGRIECLLKAAKGQGIVSSFYLQSDDLDEIDLEWLGGDDTQFQSNFFSKGNTTTYDRGEYHNVNSAPQDDFHNYTIVWTEEELVWYFDGTPVRTLKNTTSSGYPQTPMYIKAGIWAGGDPSNEAGTIEWAGGETDYSDAPFKMYIKDLSVSDYSTGKEYSYGDKSGKWTSIEAKDGEVNGRKGKAAVADSNESNSSSSTVTTSASASGTSDSGTAAKSTSASTLSETTGSTQVGSDGSSTSTTLSTSSTSTTSSTSSSAAPSVATSANSGAINGHSAVMYFVLACFFAAY</sequence>
<evidence type="ECO:0000313" key="2">
    <source>
        <dbReference type="Proteomes" id="UP001241377"/>
    </source>
</evidence>
<comment type="caution">
    <text evidence="1">The sequence shown here is derived from an EMBL/GenBank/DDBJ whole genome shotgun (WGS) entry which is preliminary data.</text>
</comment>
<organism evidence="1 2">
    <name type="scientific">Naganishia cerealis</name>
    <dbReference type="NCBI Taxonomy" id="610337"/>
    <lineage>
        <taxon>Eukaryota</taxon>
        <taxon>Fungi</taxon>
        <taxon>Dikarya</taxon>
        <taxon>Basidiomycota</taxon>
        <taxon>Agaricomycotina</taxon>
        <taxon>Tremellomycetes</taxon>
        <taxon>Filobasidiales</taxon>
        <taxon>Filobasidiaceae</taxon>
        <taxon>Naganishia</taxon>
    </lineage>
</organism>
<dbReference type="Proteomes" id="UP001241377">
    <property type="component" value="Unassembled WGS sequence"/>
</dbReference>
<reference evidence="1" key="1">
    <citation type="submission" date="2023-04" db="EMBL/GenBank/DDBJ databases">
        <title>Draft Genome sequencing of Naganishia species isolated from polar environments using Oxford Nanopore Technology.</title>
        <authorList>
            <person name="Leo P."/>
            <person name="Venkateswaran K."/>
        </authorList>
    </citation>
    <scope>NUCLEOTIDE SEQUENCE</scope>
    <source>
        <strain evidence="1">MNA-CCFEE 5261</strain>
    </source>
</reference>
<proteinExistence type="predicted"/>
<name>A0ACC2VZN6_9TREE</name>
<evidence type="ECO:0000313" key="1">
    <source>
        <dbReference type="EMBL" id="KAJ9104888.1"/>
    </source>
</evidence>
<protein>
    <submittedName>
        <fullName evidence="1">Transglycosylase</fullName>
    </submittedName>
</protein>
<keyword evidence="2" id="KW-1185">Reference proteome</keyword>
<gene>
    <name evidence="1" type="primary">CRH1</name>
    <name evidence="1" type="ORF">QFC19_003851</name>
</gene>
<dbReference type="EMBL" id="JASBWR010000038">
    <property type="protein sequence ID" value="KAJ9104888.1"/>
    <property type="molecule type" value="Genomic_DNA"/>
</dbReference>